<dbReference type="Proteomes" id="UP001159405">
    <property type="component" value="Unassembled WGS sequence"/>
</dbReference>
<dbReference type="EMBL" id="CALNXK010000009">
    <property type="protein sequence ID" value="CAH3041756.1"/>
    <property type="molecule type" value="Genomic_DNA"/>
</dbReference>
<evidence type="ECO:0000313" key="1">
    <source>
        <dbReference type="EMBL" id="CAH3041756.1"/>
    </source>
</evidence>
<proteinExistence type="predicted"/>
<name>A0ABN8N597_9CNID</name>
<accession>A0ABN8N597</accession>
<keyword evidence="2" id="KW-1185">Reference proteome</keyword>
<reference evidence="1 2" key="1">
    <citation type="submission" date="2022-05" db="EMBL/GenBank/DDBJ databases">
        <authorList>
            <consortium name="Genoscope - CEA"/>
            <person name="William W."/>
        </authorList>
    </citation>
    <scope>NUCLEOTIDE SEQUENCE [LARGE SCALE GENOMIC DNA]</scope>
</reference>
<gene>
    <name evidence="1" type="ORF">PLOB_00047901</name>
</gene>
<organism evidence="1 2">
    <name type="scientific">Porites lobata</name>
    <dbReference type="NCBI Taxonomy" id="104759"/>
    <lineage>
        <taxon>Eukaryota</taxon>
        <taxon>Metazoa</taxon>
        <taxon>Cnidaria</taxon>
        <taxon>Anthozoa</taxon>
        <taxon>Hexacorallia</taxon>
        <taxon>Scleractinia</taxon>
        <taxon>Fungiina</taxon>
        <taxon>Poritidae</taxon>
        <taxon>Porites</taxon>
    </lineage>
</organism>
<comment type="caution">
    <text evidence="1">The sequence shown here is derived from an EMBL/GenBank/DDBJ whole genome shotgun (WGS) entry which is preliminary data.</text>
</comment>
<feature type="non-terminal residue" evidence="1">
    <location>
        <position position="1"/>
    </location>
</feature>
<sequence length="83" mass="9346">KIQTVDWVAKQQLEIAVGHRVVVKSFSGSKAMKDYLKPNLELSQDQFILHHGNISEKALNQGGLHLNIKGNQQFFKNFQVSLG</sequence>
<protein>
    <submittedName>
        <fullName evidence="1">Uncharacterized protein</fullName>
    </submittedName>
</protein>
<evidence type="ECO:0000313" key="2">
    <source>
        <dbReference type="Proteomes" id="UP001159405"/>
    </source>
</evidence>